<evidence type="ECO:0000259" key="1">
    <source>
        <dbReference type="PROSITE" id="PS50206"/>
    </source>
</evidence>
<dbReference type="EMBL" id="JACDXW010000003">
    <property type="protein sequence ID" value="MCB5363563.1"/>
    <property type="molecule type" value="Genomic_DNA"/>
</dbReference>
<keyword evidence="3" id="KW-1185">Reference proteome</keyword>
<dbReference type="Pfam" id="PF00581">
    <property type="entry name" value="Rhodanese"/>
    <property type="match status" value="1"/>
</dbReference>
<gene>
    <name evidence="2" type="ORF">H0484_07350</name>
</gene>
<dbReference type="SMART" id="SM00450">
    <property type="entry name" value="RHOD"/>
    <property type="match status" value="1"/>
</dbReference>
<accession>A0ABS8CC10</accession>
<organism evidence="2 3">
    <name type="scientific">Mesopusillimonas faecipullorum</name>
    <dbReference type="NCBI Taxonomy" id="2755040"/>
    <lineage>
        <taxon>Bacteria</taxon>
        <taxon>Pseudomonadati</taxon>
        <taxon>Pseudomonadota</taxon>
        <taxon>Betaproteobacteria</taxon>
        <taxon>Burkholderiales</taxon>
        <taxon>Alcaligenaceae</taxon>
        <taxon>Mesopusillimonas</taxon>
    </lineage>
</organism>
<dbReference type="InterPro" id="IPR036873">
    <property type="entry name" value="Rhodanese-like_dom_sf"/>
</dbReference>
<dbReference type="Gene3D" id="3.40.250.10">
    <property type="entry name" value="Rhodanese-like domain"/>
    <property type="match status" value="1"/>
</dbReference>
<name>A0ABS8CC10_9BURK</name>
<dbReference type="InterPro" id="IPR050229">
    <property type="entry name" value="GlpE_sulfurtransferase"/>
</dbReference>
<reference evidence="2 3" key="1">
    <citation type="submission" date="2020-07" db="EMBL/GenBank/DDBJ databases">
        <title>Pusillimonas sp. nov., isolated from poultry manure in Taiwan.</title>
        <authorList>
            <person name="Lin S.-Y."/>
            <person name="Tang Y.-S."/>
            <person name="Young C.-C."/>
        </authorList>
    </citation>
    <scope>NUCLEOTIDE SEQUENCE [LARGE SCALE GENOMIC DNA]</scope>
    <source>
        <strain evidence="2 3">CC-YST705</strain>
    </source>
</reference>
<dbReference type="InterPro" id="IPR001763">
    <property type="entry name" value="Rhodanese-like_dom"/>
</dbReference>
<evidence type="ECO:0000313" key="3">
    <source>
        <dbReference type="Proteomes" id="UP000776983"/>
    </source>
</evidence>
<feature type="domain" description="Rhodanese" evidence="1">
    <location>
        <begin position="25"/>
        <end position="112"/>
    </location>
</feature>
<sequence length="114" mass="12090">MLLWPTLRRGKGGPVSVSDAVQTVNRNQGVFVDVRPPDQFKTGTIAQARNVPVADLGAKAGSLPKNKPLIVFCEQGRESIKAAALLRKQGLDAVSLEGGLKAWTQAGMPLSKKA</sequence>
<proteinExistence type="predicted"/>
<dbReference type="PROSITE" id="PS50206">
    <property type="entry name" value="RHODANESE_3"/>
    <property type="match status" value="1"/>
</dbReference>
<dbReference type="SUPFAM" id="SSF52821">
    <property type="entry name" value="Rhodanese/Cell cycle control phosphatase"/>
    <property type="match status" value="1"/>
</dbReference>
<evidence type="ECO:0000313" key="2">
    <source>
        <dbReference type="EMBL" id="MCB5363563.1"/>
    </source>
</evidence>
<dbReference type="Proteomes" id="UP000776983">
    <property type="component" value="Unassembled WGS sequence"/>
</dbReference>
<protein>
    <submittedName>
        <fullName evidence="2">Rhodanese-like domain-containing protein</fullName>
    </submittedName>
</protein>
<dbReference type="CDD" id="cd00158">
    <property type="entry name" value="RHOD"/>
    <property type="match status" value="1"/>
</dbReference>
<dbReference type="PANTHER" id="PTHR43031">
    <property type="entry name" value="FAD-DEPENDENT OXIDOREDUCTASE"/>
    <property type="match status" value="1"/>
</dbReference>
<dbReference type="PANTHER" id="PTHR43031:SF1">
    <property type="entry name" value="PYRIDINE NUCLEOTIDE-DISULPHIDE OXIDOREDUCTASE"/>
    <property type="match status" value="1"/>
</dbReference>
<comment type="caution">
    <text evidence="2">The sequence shown here is derived from an EMBL/GenBank/DDBJ whole genome shotgun (WGS) entry which is preliminary data.</text>
</comment>